<dbReference type="Gene3D" id="3.90.550.10">
    <property type="entry name" value="Spore Coat Polysaccharide Biosynthesis Protein SpsA, Chain A"/>
    <property type="match status" value="1"/>
</dbReference>
<name>A0A368Y9R6_9BACI</name>
<dbReference type="NCBIfam" id="TIGR02091">
    <property type="entry name" value="glgC"/>
    <property type="match status" value="1"/>
</dbReference>
<dbReference type="CDD" id="cd02508">
    <property type="entry name" value="ADP_Glucose_PP"/>
    <property type="match status" value="1"/>
</dbReference>
<dbReference type="CDD" id="cd04651">
    <property type="entry name" value="LbH_G1P_AT_C"/>
    <property type="match status" value="1"/>
</dbReference>
<comment type="caution">
    <text evidence="12">The sequence shown here is derived from an EMBL/GenBank/DDBJ whole genome shotgun (WGS) entry which is preliminary data.</text>
</comment>
<feature type="binding site" evidence="9">
    <location>
        <position position="99"/>
    </location>
    <ligand>
        <name>alpha-D-glucose 1-phosphate</name>
        <dbReference type="ChEBI" id="CHEBI:58601"/>
    </ligand>
</feature>
<dbReference type="InterPro" id="IPR005835">
    <property type="entry name" value="NTP_transferase_dom"/>
</dbReference>
<dbReference type="PROSITE" id="PS00809">
    <property type="entry name" value="ADP_GLC_PYROPHOSPH_2"/>
    <property type="match status" value="1"/>
</dbReference>
<dbReference type="Pfam" id="PF24894">
    <property type="entry name" value="Hexapep_GlmU"/>
    <property type="match status" value="1"/>
</dbReference>
<comment type="subunit">
    <text evidence="9">Homotetramer.</text>
</comment>
<evidence type="ECO:0000256" key="7">
    <source>
        <dbReference type="ARBA" id="ARBA00023056"/>
    </source>
</evidence>
<dbReference type="Proteomes" id="UP000252585">
    <property type="component" value="Unassembled WGS sequence"/>
</dbReference>
<dbReference type="GO" id="GO:0005524">
    <property type="term" value="F:ATP binding"/>
    <property type="evidence" value="ECO:0007669"/>
    <property type="project" value="UniProtKB-KW"/>
</dbReference>
<evidence type="ECO:0000256" key="4">
    <source>
        <dbReference type="ARBA" id="ARBA00022695"/>
    </source>
</evidence>
<sequence>MKKECVTMLLAGGAGKRLGLLTRNLAKPAVPFGGRYRIIDFALSNCLNSHMYTVGVLTQYSPLKLHQHIGVGKPWDLDRMEDGLTILSPYTETSGGNWYLGTADSITKNINFIEQYDPNYLIVLSGDHIYHMDYNELLNQHKEKQADVTISALEVPWKETSRFGILNTTDDLRIYEFEEKPTSAKNNLASMGIYIFNWDILKQYLEADSTNESSNHDFGQDILPAMILDHRKLYAYKFEGYWKDVGTIESYWEAHMDLLRENLHLSLNNRNWRTYSHDSNFAPQLIGENAVIHHSLINNGCIISGNIDHSVLFENVHIGDGSVIIKSILLPGARVGDNVLLERVIVQENVTIPNNTRIVAHPDEDPVVLSNDNIAYVSLGEED</sequence>
<dbReference type="InterPro" id="IPR029044">
    <property type="entry name" value="Nucleotide-diphossugar_trans"/>
</dbReference>
<comment type="pathway">
    <text evidence="9">Glycan biosynthesis; glycogen biosynthesis.</text>
</comment>
<dbReference type="SUPFAM" id="SSF51161">
    <property type="entry name" value="Trimeric LpxA-like enzymes"/>
    <property type="match status" value="1"/>
</dbReference>
<dbReference type="SUPFAM" id="SSF53448">
    <property type="entry name" value="Nucleotide-diphospho-sugar transferases"/>
    <property type="match status" value="1"/>
</dbReference>
<accession>A0A368Y9R6</accession>
<feature type="binding site" evidence="9">
    <location>
        <position position="164"/>
    </location>
    <ligand>
        <name>alpha-D-glucose 1-phosphate</name>
        <dbReference type="ChEBI" id="CHEBI:58601"/>
    </ligand>
</feature>
<feature type="domain" description="Nucleotidyl transferase" evidence="10">
    <location>
        <begin position="7"/>
        <end position="260"/>
    </location>
</feature>
<dbReference type="PROSITE" id="PS00810">
    <property type="entry name" value="ADP_GLC_PYROPHOSPH_3"/>
    <property type="match status" value="1"/>
</dbReference>
<evidence type="ECO:0000313" key="13">
    <source>
        <dbReference type="Proteomes" id="UP000252585"/>
    </source>
</evidence>
<dbReference type="GO" id="GO:0008878">
    <property type="term" value="F:glucose-1-phosphate adenylyltransferase activity"/>
    <property type="evidence" value="ECO:0007669"/>
    <property type="project" value="UniProtKB-UniRule"/>
</dbReference>
<keyword evidence="6 9" id="KW-0067">ATP-binding</keyword>
<dbReference type="InterPro" id="IPR023049">
    <property type="entry name" value="GlgC_bac"/>
</dbReference>
<dbReference type="AlphaFoldDB" id="A0A368Y9R6"/>
<dbReference type="RefSeq" id="WP_114351712.1">
    <property type="nucleotide sequence ID" value="NZ_QPJJ01000002.1"/>
</dbReference>
<dbReference type="Pfam" id="PF00483">
    <property type="entry name" value="NTP_transferase"/>
    <property type="match status" value="1"/>
</dbReference>
<feature type="binding site" evidence="9">
    <location>
        <position position="190"/>
    </location>
    <ligand>
        <name>alpha-D-glucose 1-phosphate</name>
        <dbReference type="ChEBI" id="CHEBI:58601"/>
    </ligand>
</feature>
<keyword evidence="7 9" id="KW-0320">Glycogen biosynthesis</keyword>
<evidence type="ECO:0000259" key="10">
    <source>
        <dbReference type="Pfam" id="PF00483"/>
    </source>
</evidence>
<feature type="site" description="Could play a key role in the communication between the regulatory and the substrate sites" evidence="9">
    <location>
        <position position="59"/>
    </location>
</feature>
<dbReference type="InterPro" id="IPR011004">
    <property type="entry name" value="Trimer_LpxA-like_sf"/>
</dbReference>
<dbReference type="EMBL" id="QPJJ01000002">
    <property type="protein sequence ID" value="RCW76952.1"/>
    <property type="molecule type" value="Genomic_DNA"/>
</dbReference>
<evidence type="ECO:0000259" key="11">
    <source>
        <dbReference type="Pfam" id="PF24894"/>
    </source>
</evidence>
<keyword evidence="4 9" id="KW-0548">Nucleotidyltransferase</keyword>
<dbReference type="NCBIfam" id="NF003670">
    <property type="entry name" value="PRK05293.1"/>
    <property type="match status" value="1"/>
</dbReference>
<keyword evidence="13" id="KW-1185">Reference proteome</keyword>
<dbReference type="OrthoDB" id="9801810at2"/>
<gene>
    <name evidence="9" type="primary">glgC</name>
    <name evidence="12" type="ORF">DFR57_102227</name>
</gene>
<feature type="site" description="Could play a key role in the communication between the regulatory and the substrate sites" evidence="9">
    <location>
        <position position="98"/>
    </location>
</feature>
<reference evidence="12 13" key="1">
    <citation type="submission" date="2018-07" db="EMBL/GenBank/DDBJ databases">
        <title>Genomic Encyclopedia of Type Strains, Phase IV (KMG-IV): sequencing the most valuable type-strain genomes for metagenomic binning, comparative biology and taxonomic classification.</title>
        <authorList>
            <person name="Goeker M."/>
        </authorList>
    </citation>
    <scope>NUCLEOTIDE SEQUENCE [LARGE SCALE GENOMIC DNA]</scope>
    <source>
        <strain evidence="12 13">DSM 27696</strain>
    </source>
</reference>
<dbReference type="EC" id="2.7.7.27" evidence="9"/>
<dbReference type="InterPro" id="IPR011831">
    <property type="entry name" value="ADP-Glc_PPase"/>
</dbReference>
<evidence type="ECO:0000313" key="12">
    <source>
        <dbReference type="EMBL" id="RCW76952.1"/>
    </source>
</evidence>
<dbReference type="UniPathway" id="UPA00164"/>
<protein>
    <recommendedName>
        <fullName evidence="9">Glucose-1-phosphate adenylyltransferase</fullName>
        <ecNumber evidence="9">2.7.7.27</ecNumber>
    </recommendedName>
    <alternativeName>
        <fullName evidence="9">ADP-glucose pyrophosphorylase</fullName>
        <shortName evidence="9">ADPGlc PPase</shortName>
    </alternativeName>
    <alternativeName>
        <fullName evidence="9">ADP-glucose synthase</fullName>
    </alternativeName>
</protein>
<comment type="catalytic activity">
    <reaction evidence="9">
        <text>alpha-D-glucose 1-phosphate + ATP + H(+) = ADP-alpha-D-glucose + diphosphate</text>
        <dbReference type="Rhea" id="RHEA:12120"/>
        <dbReference type="ChEBI" id="CHEBI:15378"/>
        <dbReference type="ChEBI" id="CHEBI:30616"/>
        <dbReference type="ChEBI" id="CHEBI:33019"/>
        <dbReference type="ChEBI" id="CHEBI:57498"/>
        <dbReference type="ChEBI" id="CHEBI:58601"/>
        <dbReference type="EC" id="2.7.7.27"/>
    </reaction>
</comment>
<dbReference type="InterPro" id="IPR005836">
    <property type="entry name" value="ADP_Glu_pyroP_CS"/>
</dbReference>
<proteinExistence type="inferred from homology"/>
<evidence type="ECO:0000256" key="8">
    <source>
        <dbReference type="ARBA" id="ARBA00023277"/>
    </source>
</evidence>
<comment type="similarity">
    <text evidence="1 9">Belongs to the bacterial/plant glucose-1-phosphate adenylyltransferase family.</text>
</comment>
<feature type="binding site" evidence="9">
    <location>
        <begin position="179"/>
        <end position="180"/>
    </location>
    <ligand>
        <name>alpha-D-glucose 1-phosphate</name>
        <dbReference type="ChEBI" id="CHEBI:58601"/>
    </ligand>
</feature>
<dbReference type="InterPro" id="IPR056818">
    <property type="entry name" value="GlmU/GlgC-like_hexapep"/>
</dbReference>
<evidence type="ECO:0000256" key="9">
    <source>
        <dbReference type="HAMAP-Rule" id="MF_00624"/>
    </source>
</evidence>
<dbReference type="PANTHER" id="PTHR43523:SF2">
    <property type="entry name" value="GLUCOSE-1-PHOSPHATE ADENYLYLTRANSFERASE"/>
    <property type="match status" value="1"/>
</dbReference>
<evidence type="ECO:0000256" key="2">
    <source>
        <dbReference type="ARBA" id="ARBA00022600"/>
    </source>
</evidence>
<comment type="function">
    <text evidence="9">Involved in the biosynthesis of ADP-glucose, a building block required for the elongation reactions to produce glycogen. Catalyzes the reaction between ATP and alpha-D-glucose 1-phosphate (G1P) to produce pyrophosphate and ADP-Glc.</text>
</comment>
<dbReference type="PROSITE" id="PS00808">
    <property type="entry name" value="ADP_GLC_PYROPHOSPH_1"/>
    <property type="match status" value="1"/>
</dbReference>
<feature type="domain" description="Glucose-1-phosphate adenylyltransferase/Bifunctional protein GlmU-like C-terminal hexapeptide" evidence="11">
    <location>
        <begin position="287"/>
        <end position="365"/>
    </location>
</feature>
<dbReference type="PANTHER" id="PTHR43523">
    <property type="entry name" value="GLUCOSE-1-PHOSPHATE ADENYLYLTRANSFERASE-RELATED"/>
    <property type="match status" value="1"/>
</dbReference>
<evidence type="ECO:0000256" key="1">
    <source>
        <dbReference type="ARBA" id="ARBA00010443"/>
    </source>
</evidence>
<keyword evidence="3 9" id="KW-0808">Transferase</keyword>
<organism evidence="12 13">
    <name type="scientific">Saliterribacillus persicus</name>
    <dbReference type="NCBI Taxonomy" id="930114"/>
    <lineage>
        <taxon>Bacteria</taxon>
        <taxon>Bacillati</taxon>
        <taxon>Bacillota</taxon>
        <taxon>Bacilli</taxon>
        <taxon>Bacillales</taxon>
        <taxon>Bacillaceae</taxon>
        <taxon>Saliterribacillus</taxon>
    </lineage>
</organism>
<evidence type="ECO:0000256" key="3">
    <source>
        <dbReference type="ARBA" id="ARBA00022679"/>
    </source>
</evidence>
<keyword evidence="2 9" id="KW-0321">Glycogen metabolism</keyword>
<keyword evidence="5 9" id="KW-0547">Nucleotide-binding</keyword>
<dbReference type="HAMAP" id="MF_00624">
    <property type="entry name" value="GlgC"/>
    <property type="match status" value="1"/>
</dbReference>
<keyword evidence="8 9" id="KW-0119">Carbohydrate metabolism</keyword>
<evidence type="ECO:0000256" key="6">
    <source>
        <dbReference type="ARBA" id="ARBA00022840"/>
    </source>
</evidence>
<dbReference type="GO" id="GO:0005978">
    <property type="term" value="P:glycogen biosynthetic process"/>
    <property type="evidence" value="ECO:0007669"/>
    <property type="project" value="UniProtKB-UniRule"/>
</dbReference>
<dbReference type="Gene3D" id="2.160.10.10">
    <property type="entry name" value="Hexapeptide repeat proteins"/>
    <property type="match status" value="1"/>
</dbReference>
<evidence type="ECO:0000256" key="5">
    <source>
        <dbReference type="ARBA" id="ARBA00022741"/>
    </source>
</evidence>